<sequence length="72" mass="7216">MYTSQAPPLRGGSFLLVGAAQLTTLASLLKAGCLRSATAVTLPVPLASGLAALHTVPNGSVRPPSLRSAATF</sequence>
<name>A0A6A3N5Z2_9STRA</name>
<evidence type="ECO:0000313" key="5">
    <source>
        <dbReference type="Proteomes" id="UP000434957"/>
    </source>
</evidence>
<keyword evidence="5" id="KW-1185">Reference proteome</keyword>
<evidence type="ECO:0000313" key="2">
    <source>
        <dbReference type="EMBL" id="KAE9044677.1"/>
    </source>
</evidence>
<dbReference type="Proteomes" id="UP000429607">
    <property type="component" value="Unassembled WGS sequence"/>
</dbReference>
<dbReference type="Proteomes" id="UP000435112">
    <property type="component" value="Unassembled WGS sequence"/>
</dbReference>
<evidence type="ECO:0000313" key="6">
    <source>
        <dbReference type="Proteomes" id="UP000435112"/>
    </source>
</evidence>
<gene>
    <name evidence="2" type="ORF">PR001_g5279</name>
    <name evidence="1" type="ORF">PR002_g5714</name>
    <name evidence="3" type="ORF">PR003_g5618</name>
</gene>
<evidence type="ECO:0000313" key="4">
    <source>
        <dbReference type="Proteomes" id="UP000429607"/>
    </source>
</evidence>
<proteinExistence type="predicted"/>
<accession>A0A6A3N5Z2</accession>
<dbReference type="EMBL" id="QXFU01000246">
    <property type="protein sequence ID" value="KAE9039054.1"/>
    <property type="molecule type" value="Genomic_DNA"/>
</dbReference>
<dbReference type="EMBL" id="QXFT01000236">
    <property type="protein sequence ID" value="KAE9349934.1"/>
    <property type="molecule type" value="Genomic_DNA"/>
</dbReference>
<dbReference type="EMBL" id="QXFV01000233">
    <property type="protein sequence ID" value="KAE9044677.1"/>
    <property type="molecule type" value="Genomic_DNA"/>
</dbReference>
<evidence type="ECO:0000313" key="1">
    <source>
        <dbReference type="EMBL" id="KAE9039054.1"/>
    </source>
</evidence>
<organism evidence="1 6">
    <name type="scientific">Phytophthora rubi</name>
    <dbReference type="NCBI Taxonomy" id="129364"/>
    <lineage>
        <taxon>Eukaryota</taxon>
        <taxon>Sar</taxon>
        <taxon>Stramenopiles</taxon>
        <taxon>Oomycota</taxon>
        <taxon>Peronosporomycetes</taxon>
        <taxon>Peronosporales</taxon>
        <taxon>Peronosporaceae</taxon>
        <taxon>Phytophthora</taxon>
    </lineage>
</organism>
<evidence type="ECO:0000313" key="3">
    <source>
        <dbReference type="EMBL" id="KAE9349934.1"/>
    </source>
</evidence>
<protein>
    <submittedName>
        <fullName evidence="1">Uncharacterized protein</fullName>
    </submittedName>
</protein>
<dbReference type="Proteomes" id="UP000434957">
    <property type="component" value="Unassembled WGS sequence"/>
</dbReference>
<reference evidence="4 6" key="1">
    <citation type="submission" date="2018-09" db="EMBL/GenBank/DDBJ databases">
        <title>Genomic investigation of the strawberry pathogen Phytophthora fragariae indicates pathogenicity is determined by transcriptional variation in three key races.</title>
        <authorList>
            <person name="Adams T.M."/>
            <person name="Armitage A.D."/>
            <person name="Sobczyk M.K."/>
            <person name="Bates H.J."/>
            <person name="Dunwell J.M."/>
            <person name="Nellist C.F."/>
            <person name="Harrison R.J."/>
        </authorList>
    </citation>
    <scope>NUCLEOTIDE SEQUENCE [LARGE SCALE GENOMIC DNA]</scope>
    <source>
        <strain evidence="2 4">SCRP249</strain>
        <strain evidence="1 6">SCRP324</strain>
        <strain evidence="3 5">SCRP333</strain>
    </source>
</reference>
<dbReference type="AlphaFoldDB" id="A0A6A3N5Z2"/>
<comment type="caution">
    <text evidence="1">The sequence shown here is derived from an EMBL/GenBank/DDBJ whole genome shotgun (WGS) entry which is preliminary data.</text>
</comment>